<comment type="caution">
    <text evidence="3">The sequence shown here is derived from an EMBL/GenBank/DDBJ whole genome shotgun (WGS) entry which is preliminary data.</text>
</comment>
<gene>
    <name evidence="3" type="ORF">AX774_g2332</name>
</gene>
<organism evidence="3 4">
    <name type="scientific">Zancudomyces culisetae</name>
    <name type="common">Gut fungus</name>
    <name type="synonym">Smittium culisetae</name>
    <dbReference type="NCBI Taxonomy" id="1213189"/>
    <lineage>
        <taxon>Eukaryota</taxon>
        <taxon>Fungi</taxon>
        <taxon>Fungi incertae sedis</taxon>
        <taxon>Zoopagomycota</taxon>
        <taxon>Kickxellomycotina</taxon>
        <taxon>Harpellomycetes</taxon>
        <taxon>Harpellales</taxon>
        <taxon>Legeriomycetaceae</taxon>
        <taxon>Zancudomyces</taxon>
    </lineage>
</organism>
<feature type="non-terminal residue" evidence="3">
    <location>
        <position position="116"/>
    </location>
</feature>
<accession>A0A1R1PTC3</accession>
<dbReference type="EMBL" id="LSSK01000244">
    <property type="protein sequence ID" value="OMH84142.1"/>
    <property type="molecule type" value="Genomic_DNA"/>
</dbReference>
<keyword evidence="4" id="KW-1185">Reference proteome</keyword>
<keyword evidence="2" id="KW-0732">Signal</keyword>
<dbReference type="AlphaFoldDB" id="A0A1R1PTC3"/>
<evidence type="ECO:0000256" key="1">
    <source>
        <dbReference type="SAM" id="MobiDB-lite"/>
    </source>
</evidence>
<evidence type="ECO:0000313" key="4">
    <source>
        <dbReference type="Proteomes" id="UP000188320"/>
    </source>
</evidence>
<feature type="signal peptide" evidence="2">
    <location>
        <begin position="1"/>
        <end position="23"/>
    </location>
</feature>
<sequence>MGKFINLIALGVIVTQDLNIASAFAIKDRLVKRQEYAYPNGSTETPVNIYNTASTWTTAGYPPAPTTTAEYPPAPTTTAEYPPAPTTTAGYPPAPTTTAGYPPAPTTTAGYPPAPT</sequence>
<dbReference type="Proteomes" id="UP000188320">
    <property type="component" value="Unassembled WGS sequence"/>
</dbReference>
<feature type="chain" id="PRO_5013203992" evidence="2">
    <location>
        <begin position="24"/>
        <end position="116"/>
    </location>
</feature>
<name>A0A1R1PTC3_ZANCU</name>
<evidence type="ECO:0000256" key="2">
    <source>
        <dbReference type="SAM" id="SignalP"/>
    </source>
</evidence>
<evidence type="ECO:0000313" key="3">
    <source>
        <dbReference type="EMBL" id="OMH84142.1"/>
    </source>
</evidence>
<protein>
    <submittedName>
        <fullName evidence="3">Uncharacterized protein</fullName>
    </submittedName>
</protein>
<feature type="region of interest" description="Disordered" evidence="1">
    <location>
        <begin position="59"/>
        <end position="116"/>
    </location>
</feature>
<proteinExistence type="predicted"/>
<reference evidence="4" key="1">
    <citation type="submission" date="2017-01" db="EMBL/GenBank/DDBJ databases">
        <authorList>
            <person name="Wang Y."/>
            <person name="White M."/>
            <person name="Kvist S."/>
            <person name="Moncalvo J.-M."/>
        </authorList>
    </citation>
    <scope>NUCLEOTIDE SEQUENCE [LARGE SCALE GENOMIC DNA]</scope>
    <source>
        <strain evidence="4">COL-18-3</strain>
    </source>
</reference>